<dbReference type="PANTHER" id="PTHR23019">
    <property type="entry name" value="NUCLEAR PORE MEMBRANE GLYCOPROTEIN GP210-RELATED"/>
    <property type="match status" value="1"/>
</dbReference>
<dbReference type="InterPro" id="IPR056897">
    <property type="entry name" value="Ig_NUP210_4th"/>
</dbReference>
<dbReference type="WBParaSite" id="maker-uti_cns_0045424-snap-gene-1.2-mRNA-1">
    <property type="protein sequence ID" value="maker-uti_cns_0045424-snap-gene-1.2-mRNA-1"/>
    <property type="gene ID" value="maker-uti_cns_0045424-snap-gene-1.2"/>
</dbReference>
<feature type="domain" description="NUP210 Ig-like" evidence="17">
    <location>
        <begin position="1654"/>
        <end position="1710"/>
    </location>
</feature>
<dbReference type="SUPFAM" id="SSF49373">
    <property type="entry name" value="Invasin/intimin cell-adhesion fragments"/>
    <property type="match status" value="1"/>
</dbReference>
<keyword evidence="8" id="KW-0539">Nucleus</keyword>
<dbReference type="GO" id="GO:0005643">
    <property type="term" value="C:nuclear pore"/>
    <property type="evidence" value="ECO:0007669"/>
    <property type="project" value="TreeGrafter"/>
</dbReference>
<dbReference type="InterPro" id="IPR045197">
    <property type="entry name" value="NUP210-like"/>
</dbReference>
<feature type="domain" description="NUP210 fourth Ig-like" evidence="16">
    <location>
        <begin position="342"/>
        <end position="420"/>
    </location>
</feature>
<dbReference type="Pfam" id="PF22967">
    <property type="entry name" value="Ig_NUP210_1st"/>
    <property type="match status" value="1"/>
</dbReference>
<keyword evidence="4" id="KW-0732">Signal</keyword>
<dbReference type="Pfam" id="PF25354">
    <property type="entry name" value="Ig_NUP210_16th"/>
    <property type="match status" value="1"/>
</dbReference>
<evidence type="ECO:0000256" key="9">
    <source>
        <dbReference type="SAM" id="MobiDB-lite"/>
    </source>
</evidence>
<keyword evidence="19" id="KW-1185">Reference proteome</keyword>
<reference evidence="20" key="1">
    <citation type="submission" date="2016-11" db="UniProtKB">
        <authorList>
            <consortium name="WormBaseParasite"/>
        </authorList>
    </citation>
    <scope>IDENTIFICATION</scope>
</reference>
<feature type="region of interest" description="Disordered" evidence="9">
    <location>
        <begin position="2122"/>
        <end position="2146"/>
    </location>
</feature>
<feature type="domain" description="NUP210 Ig-like" evidence="18">
    <location>
        <begin position="1348"/>
        <end position="1450"/>
    </location>
</feature>
<feature type="compositionally biased region" description="Low complexity" evidence="9">
    <location>
        <begin position="2020"/>
        <end position="2032"/>
    </location>
</feature>
<comment type="subcellular location">
    <subcellularLocation>
        <location evidence="1">Nucleus membrane</location>
        <topology evidence="1">Single-pass membrane protein</topology>
    </subcellularLocation>
</comment>
<keyword evidence="5 10" id="KW-1133">Transmembrane helix</keyword>
<keyword evidence="3 10" id="KW-0812">Transmembrane</keyword>
<dbReference type="InterPro" id="IPR055098">
    <property type="entry name" value="Ig_NUP210_3rd"/>
</dbReference>
<dbReference type="GO" id="GO:0031965">
    <property type="term" value="C:nuclear membrane"/>
    <property type="evidence" value="ECO:0007669"/>
    <property type="project" value="UniProtKB-SubCell"/>
</dbReference>
<feature type="domain" description="NUP210 Ig-like" evidence="13">
    <location>
        <begin position="28"/>
        <end position="116"/>
    </location>
</feature>
<evidence type="ECO:0000259" key="11">
    <source>
        <dbReference type="Pfam" id="PF22962"/>
    </source>
</evidence>
<feature type="domain" description="NUP210 Ig-like" evidence="12">
    <location>
        <begin position="240"/>
        <end position="332"/>
    </location>
</feature>
<name>A0A1I8IZX4_9PLAT</name>
<evidence type="ECO:0000259" key="12">
    <source>
        <dbReference type="Pfam" id="PF22963"/>
    </source>
</evidence>
<evidence type="ECO:0000256" key="7">
    <source>
        <dbReference type="ARBA" id="ARBA00023180"/>
    </source>
</evidence>
<dbReference type="Pfam" id="PF24991">
    <property type="entry name" value="Ig_NUP210_4th"/>
    <property type="match status" value="1"/>
</dbReference>
<dbReference type="InterPro" id="IPR055096">
    <property type="entry name" value="Ig_NUP210_1st"/>
</dbReference>
<evidence type="ECO:0000259" key="13">
    <source>
        <dbReference type="Pfam" id="PF22967"/>
    </source>
</evidence>
<protein>
    <submittedName>
        <fullName evidence="20">BIG2 domain-containing protein</fullName>
    </submittedName>
</protein>
<keyword evidence="7" id="KW-0325">Glycoprotein</keyword>
<dbReference type="Pfam" id="PF22962">
    <property type="entry name" value="Ig_NUP210_7th"/>
    <property type="match status" value="1"/>
</dbReference>
<dbReference type="InterPro" id="IPR055099">
    <property type="entry name" value="Ig_NUP210_7th"/>
</dbReference>
<dbReference type="Gene3D" id="2.60.40.1080">
    <property type="match status" value="1"/>
</dbReference>
<dbReference type="InterPro" id="IPR057586">
    <property type="entry name" value="Ig_NUP210_16th"/>
</dbReference>
<dbReference type="PANTHER" id="PTHR23019:SF0">
    <property type="entry name" value="NUCLEAR PORE MEMBRANE GLYCOPROTEIN 210"/>
    <property type="match status" value="1"/>
</dbReference>
<dbReference type="InterPro" id="IPR008964">
    <property type="entry name" value="Invasin/intimin_cell_adhesion"/>
</dbReference>
<organism evidence="19 20">
    <name type="scientific">Macrostomum lignano</name>
    <dbReference type="NCBI Taxonomy" id="282301"/>
    <lineage>
        <taxon>Eukaryota</taxon>
        <taxon>Metazoa</taxon>
        <taxon>Spiralia</taxon>
        <taxon>Lophotrochozoa</taxon>
        <taxon>Platyhelminthes</taxon>
        <taxon>Rhabditophora</taxon>
        <taxon>Macrostomorpha</taxon>
        <taxon>Macrostomida</taxon>
        <taxon>Macrostomidae</taxon>
        <taxon>Macrostomum</taxon>
    </lineage>
</organism>
<sequence length="2146" mass="225613">MFKVAHQIASLFLLLSVIEFKAYLTLDFRISTSKVLLPYSSYVPINYTLVAESEARYCYRWTSTSPEVATVTPLHEDCSQSAIITATWKNPYRASTAILVENIMTGHTVKCDVIVDKPSRLEIETTTQELYLHDAPEALVVRAYDDLGNIFSSLTGLPFEWSITSAHGVDGLNILRFISWTESEYEIPSVIGNLESQGLQGDQQLVGGIKTGSAFVGVSVKDTIYAGVAPGKVRLLVMANAILKPSLAYLIPGASLNYQVLVFHQGNLNEVAMPSQQYYLNLNDKTKATLDTQTSRLTARELGEVEVSLYDRNIEETETFKRPKSIVSIVEPSYLTFTALPGRRWVLDTTRAYTVIIDIFDRNSHRIWPSDDLRLKAVFPTDRLRVLESSSNGTWHLVQPLRPGPCLITASLAAIQTPDGVRHELPAPVTGSQEVEIYDPVSVLPERVVLPWTLFAASAAASASTGTLGASSALPGSSAASSSVDASTASGLAASSTVAAGAGGVVADASPSACRLQATGGSGEYSWLSSNASAVVVSSRGVVTAMSIGQAVVTAADVRNTDNAARSEIVVAQPTGMAFLPATVEAEIGATLRLPIALYSGRDPMCSCSHAPIDLAFEDDAAVFEIVAGLEQQLSANCRDCAEHGCATVVVRALRKGFSRLVARYRGAQLSASSSSSSSSGAPASISAEVMLGAFKPLRPLASSFVVSLGAMETVEYRGGPQPWVLDPATYRVELSPAGDGSKQSVETVPSKDQHTGRSAFVVRCVELGEFQLALSVSNLPSAKNKFPAKRSVQVSFVCAVPTSLRLQPLLNLPTRLTLSLPVPVHNYRPVSLRLAALDAEGRQFTSLASLAVTVSTSDSQVATAAVADDSTPVPLIRVQPNNKNATVQITVTLSGYKTAYREWTSTVKQPPVSASAQLRTAGDATAQPGQLISYYGRGRASAYLADGSGHFYATAADQIGTSGSAPTIQGRFLTAGSERETESTVTVYDLCMDRVTPLEVPLLVVALRSLRLIMEDRLPLGGRETGSLSLLGRGDRPIPTRLIMDAGLPLSLRSEPPGLVSVAFDAAASKASNEGVGVVSATGDAVGVARVQAECQGVRSNWAQVSVYPPLRLRPANVTLLVGSQLQLQAVGGPPAAALRFSALLDGASRRFGSAAVAAVSQAGLVDATAEGRVQSCCAYSRMLIDAVRVICWKLNLSAMTNVFGSRMLASSLVSSSKLFSPGFLGAARSANASYSLVLSFISSSLFFVSSCQPLSSLHSVNRSNHLWKFELSSSFSMSTCCPLDTCALGFCAVAVADFVAWTDFDEIASGGALSLETVRVESVGFDSTGSARVFSTAYGWVSVVPLAELRVHAPVAAIKVGNCVPLWAVAQGGVGPIALATVTPAMYFHWSLDGEGQVGSLTHLLSHLGQPLRAKRMSAGVRLCGLSPGQAVVRLRLHRDQNQQRPLHQAELSIRVVAALSVPGICAEPIRMAPGSSYDLSANRKAGDLRYSLIETAQPVSLYQQQHQQQVVTLSSSGQLTALNSHGSSLLTVSAESRWANQTLTMRVDICPIAYLMLQYDGPELPRMRADLHHLPTGGLYGLRVAAFTALGDPIHAANPPLTAHASRLDFVQLSDFANQSFSLRAIAKGCTAFQVSHNGLQDFAVVFTAPAIEPHDVQVSAGTVLCFSSPFLHGEELSWASTNPQSLAILPDTGLAVALAPGKSAVFLAGRRFSASADVLVSEPTDLSASAPPGSLLSDSGHAPPVFITVGPAAPVASLAAAAFAAGNCTGGTSGGSSTPKLSPNGVELLSSLLQCQAQFSDEVSSHQAASGLPVLHAEPTLVSGGRLACLVRVQPPPAAAAAPWWDADSDDSDKGDRRHRLPHVVVTAELPRAGAAAPPVSIPLWPAVRLASTPTPTLDEDGVAELRLLVHPAARQGLSVQAARPDLLRVSEPRVCSDAQADDGGDAPAATPIAGCLTVSLRLTPTALDGLSTSQDAVTVASSAASVADLRVIVRHQRTRQNLDLPVRPHPSLLRSAGGSRSTARSDSATDAIGLSDASNRGLLYIGIGALITLLVIGFTARLLQPPRLLMADPAAAGVGLTPPRGTAGAAAGADSLGLDRSGPVLWSQGYGYTSSADFSPVSPYRRSPNTSGFGSRSRLAD</sequence>
<feature type="region of interest" description="Disordered" evidence="9">
    <location>
        <begin position="2009"/>
        <end position="2032"/>
    </location>
</feature>
<feature type="transmembrane region" description="Helical" evidence="10">
    <location>
        <begin position="2047"/>
        <end position="2068"/>
    </location>
</feature>
<dbReference type="Pfam" id="PF22963">
    <property type="entry name" value="Ig_NUP210_3rd"/>
    <property type="match status" value="1"/>
</dbReference>
<evidence type="ECO:0000256" key="2">
    <source>
        <dbReference type="ARBA" id="ARBA00007313"/>
    </source>
</evidence>
<keyword evidence="6 10" id="KW-0472">Membrane</keyword>
<dbReference type="InterPro" id="IPR058779">
    <property type="entry name" value="Ig_NUP210_13th"/>
</dbReference>
<comment type="similarity">
    <text evidence="2">Belongs to the NUP210 family.</text>
</comment>
<evidence type="ECO:0000256" key="1">
    <source>
        <dbReference type="ARBA" id="ARBA00004590"/>
    </source>
</evidence>
<dbReference type="InterPro" id="IPR055097">
    <property type="entry name" value="Ig_NUP210_2nd"/>
</dbReference>
<evidence type="ECO:0000313" key="20">
    <source>
        <dbReference type="WBParaSite" id="maker-uti_cns_0045424-snap-gene-1.2-mRNA-1"/>
    </source>
</evidence>
<dbReference type="Pfam" id="PF24935">
    <property type="entry name" value="Ig_NUP210_6th"/>
    <property type="match status" value="1"/>
</dbReference>
<evidence type="ECO:0000259" key="15">
    <source>
        <dbReference type="Pfam" id="PF24935"/>
    </source>
</evidence>
<accession>A0A1I8IZX4</accession>
<evidence type="ECO:0000259" key="18">
    <source>
        <dbReference type="Pfam" id="PF26181"/>
    </source>
</evidence>
<dbReference type="Pfam" id="PF22969">
    <property type="entry name" value="Ig_NUP210_2nd"/>
    <property type="match status" value="1"/>
</dbReference>
<evidence type="ECO:0000259" key="14">
    <source>
        <dbReference type="Pfam" id="PF22969"/>
    </source>
</evidence>
<dbReference type="Pfam" id="PF26182">
    <property type="entry name" value="Ig_NUP210_5th"/>
    <property type="match status" value="1"/>
</dbReference>
<dbReference type="Pfam" id="PF26181">
    <property type="entry name" value="Ig_NUP210_13th"/>
    <property type="match status" value="1"/>
</dbReference>
<evidence type="ECO:0000259" key="16">
    <source>
        <dbReference type="Pfam" id="PF24991"/>
    </source>
</evidence>
<evidence type="ECO:0000313" key="19">
    <source>
        <dbReference type="Proteomes" id="UP000095280"/>
    </source>
</evidence>
<dbReference type="InterPro" id="IPR056898">
    <property type="entry name" value="Ig_NUP210_6th"/>
</dbReference>
<proteinExistence type="inferred from homology"/>
<feature type="domain" description="NUP210 Ig-like" evidence="14">
    <location>
        <begin position="125"/>
        <end position="230"/>
    </location>
</feature>
<dbReference type="Proteomes" id="UP000095280">
    <property type="component" value="Unplaced"/>
</dbReference>
<evidence type="ECO:0000256" key="3">
    <source>
        <dbReference type="ARBA" id="ARBA00022692"/>
    </source>
</evidence>
<evidence type="ECO:0000256" key="6">
    <source>
        <dbReference type="ARBA" id="ARBA00023136"/>
    </source>
</evidence>
<feature type="domain" description="NUP210 Ig-like" evidence="11">
    <location>
        <begin position="703"/>
        <end position="800"/>
    </location>
</feature>
<evidence type="ECO:0000256" key="8">
    <source>
        <dbReference type="ARBA" id="ARBA00023242"/>
    </source>
</evidence>
<feature type="domain" description="NUP210 Ig-like" evidence="15">
    <location>
        <begin position="577"/>
        <end position="666"/>
    </location>
</feature>
<evidence type="ECO:0000256" key="10">
    <source>
        <dbReference type="SAM" id="Phobius"/>
    </source>
</evidence>
<evidence type="ECO:0000256" key="5">
    <source>
        <dbReference type="ARBA" id="ARBA00022989"/>
    </source>
</evidence>
<evidence type="ECO:0000259" key="17">
    <source>
        <dbReference type="Pfam" id="PF25354"/>
    </source>
</evidence>
<evidence type="ECO:0000256" key="4">
    <source>
        <dbReference type="ARBA" id="ARBA00022729"/>
    </source>
</evidence>